<feature type="domain" description="N-acetyltransferase" evidence="2">
    <location>
        <begin position="7"/>
        <end position="173"/>
    </location>
</feature>
<comment type="caution">
    <text evidence="3">The sequence shown here is derived from an EMBL/GenBank/DDBJ whole genome shotgun (WGS) entry which is preliminary data.</text>
</comment>
<protein>
    <submittedName>
        <fullName evidence="3">Diamine N-acetyltransferase</fullName>
    </submittedName>
</protein>
<dbReference type="PANTHER" id="PTHR43415">
    <property type="entry name" value="SPERMIDINE N(1)-ACETYLTRANSFERASE"/>
    <property type="match status" value="1"/>
</dbReference>
<dbReference type="CDD" id="cd04301">
    <property type="entry name" value="NAT_SF"/>
    <property type="match status" value="1"/>
</dbReference>
<accession>A0A2A9HH72</accession>
<dbReference type="Gene3D" id="3.40.630.30">
    <property type="match status" value="1"/>
</dbReference>
<dbReference type="SUPFAM" id="SSF55729">
    <property type="entry name" value="Acyl-CoA N-acyltransferases (Nat)"/>
    <property type="match status" value="1"/>
</dbReference>
<dbReference type="InterPro" id="IPR016181">
    <property type="entry name" value="Acyl_CoA_acyltransferase"/>
</dbReference>
<dbReference type="PANTHER" id="PTHR43415:SF3">
    <property type="entry name" value="GNAT-FAMILY ACETYLTRANSFERASE"/>
    <property type="match status" value="1"/>
</dbReference>
<dbReference type="GO" id="GO:0016747">
    <property type="term" value="F:acyltransferase activity, transferring groups other than amino-acyl groups"/>
    <property type="evidence" value="ECO:0007669"/>
    <property type="project" value="InterPro"/>
</dbReference>
<proteinExistence type="predicted"/>
<organism evidence="3 4">
    <name type="scientific">Tepidiforma thermophila (strain KCTC 52669 / CGMCC 1.13589 / G233)</name>
    <dbReference type="NCBI Taxonomy" id="2761530"/>
    <lineage>
        <taxon>Bacteria</taxon>
        <taxon>Bacillati</taxon>
        <taxon>Chloroflexota</taxon>
        <taxon>Tepidiformia</taxon>
        <taxon>Tepidiformales</taxon>
        <taxon>Tepidiformaceae</taxon>
        <taxon>Tepidiforma</taxon>
    </lineage>
</organism>
<dbReference type="Pfam" id="PF13302">
    <property type="entry name" value="Acetyltransf_3"/>
    <property type="match status" value="1"/>
</dbReference>
<dbReference type="EMBL" id="PDJQ01000001">
    <property type="protein sequence ID" value="PFG74169.1"/>
    <property type="molecule type" value="Genomic_DNA"/>
</dbReference>
<evidence type="ECO:0000313" key="3">
    <source>
        <dbReference type="EMBL" id="PFG74169.1"/>
    </source>
</evidence>
<keyword evidence="4" id="KW-1185">Reference proteome</keyword>
<name>A0A2A9HH72_TEPT2</name>
<evidence type="ECO:0000313" key="4">
    <source>
        <dbReference type="Proteomes" id="UP000223071"/>
    </source>
</evidence>
<evidence type="ECO:0000259" key="2">
    <source>
        <dbReference type="PROSITE" id="PS51186"/>
    </source>
</evidence>
<evidence type="ECO:0000256" key="1">
    <source>
        <dbReference type="SAM" id="MobiDB-lite"/>
    </source>
</evidence>
<dbReference type="RefSeq" id="WP_098503575.1">
    <property type="nucleotide sequence ID" value="NZ_PDJQ01000001.1"/>
</dbReference>
<sequence length="194" mass="22184">MLKGERTILRPMRREYLERLLDFHNDVELQLLGGEDVPVPLTPEHLAERFEALYAGQSPRPSWFAIEVQGGKIIGHCMLRNIDEAARTAELRITIGDRDYINRKYGRDVVRLLLKYAFRLRNLRKIWLAVPASNERARRCFEAAGFAVEGCQRAHTWVDGRYDDRILMAAFREPPAEPAPPAPEEPAAHAPDDA</sequence>
<keyword evidence="3" id="KW-0808">Transferase</keyword>
<feature type="region of interest" description="Disordered" evidence="1">
    <location>
        <begin position="173"/>
        <end position="194"/>
    </location>
</feature>
<reference evidence="3 4" key="1">
    <citation type="submission" date="2017-09" db="EMBL/GenBank/DDBJ databases">
        <title>Sequencing the genomes of two abundant thermophiles in Great Basin hot springs: Thermocrinis jamiesonii and novel Chloroflexi Thermoflexus hugenholtzii.</title>
        <authorList>
            <person name="Hedlund B."/>
        </authorList>
    </citation>
    <scope>NUCLEOTIDE SEQUENCE [LARGE SCALE GENOMIC DNA]</scope>
    <source>
        <strain evidence="3 4">G233</strain>
    </source>
</reference>
<gene>
    <name evidence="3" type="ORF">A9A59_1381</name>
</gene>
<dbReference type="Proteomes" id="UP000223071">
    <property type="component" value="Unassembled WGS sequence"/>
</dbReference>
<dbReference type="InterPro" id="IPR000182">
    <property type="entry name" value="GNAT_dom"/>
</dbReference>
<dbReference type="PROSITE" id="PS51186">
    <property type="entry name" value="GNAT"/>
    <property type="match status" value="1"/>
</dbReference>
<dbReference type="AlphaFoldDB" id="A0A2A9HH72"/>